<dbReference type="GO" id="GO:0005524">
    <property type="term" value="F:ATP binding"/>
    <property type="evidence" value="ECO:0007669"/>
    <property type="project" value="UniProtKB-KW"/>
</dbReference>
<evidence type="ECO:0000256" key="3">
    <source>
        <dbReference type="ARBA" id="ARBA00022519"/>
    </source>
</evidence>
<evidence type="ECO:0000256" key="4">
    <source>
        <dbReference type="ARBA" id="ARBA00022741"/>
    </source>
</evidence>
<dbReference type="InterPro" id="IPR017871">
    <property type="entry name" value="ABC_transporter-like_CS"/>
</dbReference>
<dbReference type="PANTHER" id="PTHR42939">
    <property type="entry name" value="ABC TRANSPORTER ATP-BINDING PROTEIN ALBC-RELATED"/>
    <property type="match status" value="1"/>
</dbReference>
<feature type="domain" description="ABC transporter" evidence="7">
    <location>
        <begin position="435"/>
        <end position="662"/>
    </location>
</feature>
<dbReference type="SUPFAM" id="SSF51126">
    <property type="entry name" value="Pectin lyase-like"/>
    <property type="match status" value="1"/>
</dbReference>
<evidence type="ECO:0000259" key="7">
    <source>
        <dbReference type="PROSITE" id="PS50893"/>
    </source>
</evidence>
<accession>A0A375IVL3</accession>
<evidence type="ECO:0000256" key="5">
    <source>
        <dbReference type="ARBA" id="ARBA00022840"/>
    </source>
</evidence>
<dbReference type="InterPro" id="IPR011050">
    <property type="entry name" value="Pectin_lyase_fold/virulence"/>
</dbReference>
<dbReference type="InterPro" id="IPR007742">
    <property type="entry name" value="NosD_dom"/>
</dbReference>
<dbReference type="Pfam" id="PF05048">
    <property type="entry name" value="NosD"/>
    <property type="match status" value="1"/>
</dbReference>
<dbReference type="InterPro" id="IPR026464">
    <property type="entry name" value="NosD_copper_fam"/>
</dbReference>
<sequence length="733" mass="79381">MKLLSGIPLLWLVCGMTGAPAATWRVQPGQSLQAALDAAAAGDTIEIARGHYTGNFTVARPLVLRGIARPTLSGALRGDTLRIAAPGVVVEGLIVRDSGDSLKEQNAGINIAPGAHRAVVRHCELTYNLFGLWIEKADEVRVEANTITGKRDYNSAQRGNGVQLYNTRGARILNNHISFVRDALYVDVSHHAVFRGNRLHHSRYGTHYMNSYHNLWVDNDSYRNRGGLALMEVRDQVVRNNRTWANADHGIMLRTLQDSVIEGNVVAHNQRGFFIYDVEYAQLRGNLVLGNAIGVHLSAGSTRNLVQGNDFIGNREPVRYVGARDEAWGGRNASERGQGNYWSNYLGWDRDADGVGDIPYRANDVVDRLSWRYPGVALLLGSPALQALRLAGRQFPVIRRPGWSMNIRACIRRAPTGGNGMSRPTPAADPAMDAIVLSNVSKHFGALRAVDDVSLGVGQGELLGLIGHNGAGKSTLFRMMLGLLPPTHGSLRVAGAEVGSRAFRAARRGIGYLPEHLVLHDNLSGLETLRFFARLKGVKAEACAPMLDQVGLSAAAARPVREYSKGMRQRLGFAQALLGAPRVLFLDEPTNGLDPAAIRDCYAMLNALRASGVTIVITSHILAELQQRIDRFAILCAGRLRAAGSLEALRARAGLPLTLLLRVEAGARDEALRRLRALPALEIDGAPPGALTVRCAPAAKMAVLAALQPLAGRLLDLQIHEPSLEDLFLGMKA</sequence>
<evidence type="ECO:0000256" key="2">
    <source>
        <dbReference type="ARBA" id="ARBA00022475"/>
    </source>
</evidence>
<keyword evidence="3" id="KW-0997">Cell inner membrane</keyword>
<gene>
    <name evidence="8" type="ORF">CBM2634_A100019</name>
</gene>
<dbReference type="InterPro" id="IPR003593">
    <property type="entry name" value="AAA+_ATPase"/>
</dbReference>
<feature type="chain" id="PRO_5016828419" evidence="6">
    <location>
        <begin position="22"/>
        <end position="733"/>
    </location>
</feature>
<keyword evidence="1" id="KW-0813">Transport</keyword>
<feature type="signal peptide" evidence="6">
    <location>
        <begin position="1"/>
        <end position="21"/>
    </location>
</feature>
<keyword evidence="4" id="KW-0547">Nucleotide-binding</keyword>
<dbReference type="PROSITE" id="PS50893">
    <property type="entry name" value="ABC_TRANSPORTER_2"/>
    <property type="match status" value="1"/>
</dbReference>
<dbReference type="AlphaFoldDB" id="A0A375IVL3"/>
<reference evidence="8 9" key="1">
    <citation type="submission" date="2018-01" db="EMBL/GenBank/DDBJ databases">
        <authorList>
            <person name="Gaut B.S."/>
            <person name="Morton B.R."/>
            <person name="Clegg M.T."/>
            <person name="Duvall M.R."/>
        </authorList>
    </citation>
    <scope>NUCLEOTIDE SEQUENCE [LARGE SCALE GENOMIC DNA]</scope>
    <source>
        <strain evidence="8">Cupriavidus taiwanensis cmp 52</strain>
    </source>
</reference>
<dbReference type="SMART" id="SM00722">
    <property type="entry name" value="CASH"/>
    <property type="match status" value="2"/>
</dbReference>
<dbReference type="InterPro" id="IPR051782">
    <property type="entry name" value="ABC_Transporter_VariousFunc"/>
</dbReference>
<keyword evidence="3" id="KW-0472">Membrane</keyword>
<dbReference type="SMART" id="SM00382">
    <property type="entry name" value="AAA"/>
    <property type="match status" value="1"/>
</dbReference>
<dbReference type="Proteomes" id="UP000256805">
    <property type="component" value="Unassembled WGS sequence"/>
</dbReference>
<evidence type="ECO:0000256" key="1">
    <source>
        <dbReference type="ARBA" id="ARBA00022448"/>
    </source>
</evidence>
<dbReference type="CDD" id="cd03230">
    <property type="entry name" value="ABC_DR_subfamily_A"/>
    <property type="match status" value="1"/>
</dbReference>
<dbReference type="InterPro" id="IPR027417">
    <property type="entry name" value="P-loop_NTPase"/>
</dbReference>
<proteinExistence type="predicted"/>
<keyword evidence="6" id="KW-0732">Signal</keyword>
<dbReference type="Gene3D" id="2.160.20.10">
    <property type="entry name" value="Single-stranded right-handed beta-helix, Pectin lyase-like"/>
    <property type="match status" value="1"/>
</dbReference>
<evidence type="ECO:0000313" key="8">
    <source>
        <dbReference type="EMBL" id="SPR96081.1"/>
    </source>
</evidence>
<dbReference type="SUPFAM" id="SSF52540">
    <property type="entry name" value="P-loop containing nucleoside triphosphate hydrolases"/>
    <property type="match status" value="1"/>
</dbReference>
<dbReference type="NCBIfam" id="TIGR04247">
    <property type="entry name" value="NosD_copper_fam"/>
    <property type="match status" value="1"/>
</dbReference>
<dbReference type="InterPro" id="IPR006633">
    <property type="entry name" value="Carb-bd_sugar_hydrolysis-dom"/>
</dbReference>
<dbReference type="InterPro" id="IPR006626">
    <property type="entry name" value="PbH1"/>
</dbReference>
<dbReference type="SMART" id="SM00710">
    <property type="entry name" value="PbH1"/>
    <property type="match status" value="9"/>
</dbReference>
<evidence type="ECO:0000256" key="6">
    <source>
        <dbReference type="SAM" id="SignalP"/>
    </source>
</evidence>
<keyword evidence="5" id="KW-0067">ATP-binding</keyword>
<dbReference type="Gene3D" id="3.40.50.300">
    <property type="entry name" value="P-loop containing nucleotide triphosphate hydrolases"/>
    <property type="match status" value="1"/>
</dbReference>
<name>A0A375IVL3_9BURK</name>
<dbReference type="GO" id="GO:0016887">
    <property type="term" value="F:ATP hydrolysis activity"/>
    <property type="evidence" value="ECO:0007669"/>
    <property type="project" value="InterPro"/>
</dbReference>
<dbReference type="InterPro" id="IPR012334">
    <property type="entry name" value="Pectin_lyas_fold"/>
</dbReference>
<dbReference type="InterPro" id="IPR003439">
    <property type="entry name" value="ABC_transporter-like_ATP-bd"/>
</dbReference>
<keyword evidence="2" id="KW-1003">Cell membrane</keyword>
<protein>
    <submittedName>
        <fullName evidence="8">Copper ABC transporter substrate-binding protein (Modular protein)</fullName>
    </submittedName>
</protein>
<dbReference type="EMBL" id="OVTA01000002">
    <property type="protein sequence ID" value="SPR96081.1"/>
    <property type="molecule type" value="Genomic_DNA"/>
</dbReference>
<dbReference type="PROSITE" id="PS00211">
    <property type="entry name" value="ABC_TRANSPORTER_1"/>
    <property type="match status" value="1"/>
</dbReference>
<evidence type="ECO:0000313" key="9">
    <source>
        <dbReference type="Proteomes" id="UP000256805"/>
    </source>
</evidence>
<dbReference type="Pfam" id="PF00005">
    <property type="entry name" value="ABC_tran"/>
    <property type="match status" value="1"/>
</dbReference>
<dbReference type="PANTHER" id="PTHR42939:SF1">
    <property type="entry name" value="ABC TRANSPORTER ATP-BINDING PROTEIN ALBC-RELATED"/>
    <property type="match status" value="1"/>
</dbReference>
<organism evidence="8 9">
    <name type="scientific">Cupriavidus taiwanensis</name>
    <dbReference type="NCBI Taxonomy" id="164546"/>
    <lineage>
        <taxon>Bacteria</taxon>
        <taxon>Pseudomonadati</taxon>
        <taxon>Pseudomonadota</taxon>
        <taxon>Betaproteobacteria</taxon>
        <taxon>Burkholderiales</taxon>
        <taxon>Burkholderiaceae</taxon>
        <taxon>Cupriavidus</taxon>
    </lineage>
</organism>